<accession>A0A5B7F052</accession>
<sequence length="94" mass="11069">MRNLPRSPTPHKDKCHSCMRSHPKTQCRATNTVCRNFGKKGHWRKTPRYPVLNFKCHLCGNKGRYDQCCLTFKYLSPEWEDEQDGRPHPSRPQG</sequence>
<dbReference type="EMBL" id="VSRR010003936">
    <property type="protein sequence ID" value="MPC37964.1"/>
    <property type="molecule type" value="Genomic_DNA"/>
</dbReference>
<evidence type="ECO:0000313" key="2">
    <source>
        <dbReference type="Proteomes" id="UP000324222"/>
    </source>
</evidence>
<keyword evidence="2" id="KW-1185">Reference proteome</keyword>
<protein>
    <submittedName>
        <fullName evidence="1">Uncharacterized protein</fullName>
    </submittedName>
</protein>
<comment type="caution">
    <text evidence="1">The sequence shown here is derived from an EMBL/GenBank/DDBJ whole genome shotgun (WGS) entry which is preliminary data.</text>
</comment>
<proteinExistence type="predicted"/>
<gene>
    <name evidence="1" type="ORF">E2C01_031461</name>
</gene>
<dbReference type="Proteomes" id="UP000324222">
    <property type="component" value="Unassembled WGS sequence"/>
</dbReference>
<organism evidence="1 2">
    <name type="scientific">Portunus trituberculatus</name>
    <name type="common">Swimming crab</name>
    <name type="synonym">Neptunus trituberculatus</name>
    <dbReference type="NCBI Taxonomy" id="210409"/>
    <lineage>
        <taxon>Eukaryota</taxon>
        <taxon>Metazoa</taxon>
        <taxon>Ecdysozoa</taxon>
        <taxon>Arthropoda</taxon>
        <taxon>Crustacea</taxon>
        <taxon>Multicrustacea</taxon>
        <taxon>Malacostraca</taxon>
        <taxon>Eumalacostraca</taxon>
        <taxon>Eucarida</taxon>
        <taxon>Decapoda</taxon>
        <taxon>Pleocyemata</taxon>
        <taxon>Brachyura</taxon>
        <taxon>Eubrachyura</taxon>
        <taxon>Portunoidea</taxon>
        <taxon>Portunidae</taxon>
        <taxon>Portuninae</taxon>
        <taxon>Portunus</taxon>
    </lineage>
</organism>
<evidence type="ECO:0000313" key="1">
    <source>
        <dbReference type="EMBL" id="MPC37964.1"/>
    </source>
</evidence>
<name>A0A5B7F052_PORTR</name>
<reference evidence="1 2" key="1">
    <citation type="submission" date="2019-05" db="EMBL/GenBank/DDBJ databases">
        <title>Another draft genome of Portunus trituberculatus and its Hox gene families provides insights of decapod evolution.</title>
        <authorList>
            <person name="Jeong J.-H."/>
            <person name="Song I."/>
            <person name="Kim S."/>
            <person name="Choi T."/>
            <person name="Kim D."/>
            <person name="Ryu S."/>
            <person name="Kim W."/>
        </authorList>
    </citation>
    <scope>NUCLEOTIDE SEQUENCE [LARGE SCALE GENOMIC DNA]</scope>
    <source>
        <tissue evidence="1">Muscle</tissue>
    </source>
</reference>
<dbReference type="AlphaFoldDB" id="A0A5B7F052"/>